<gene>
    <name evidence="2" type="ORF">J7S33_31115</name>
    <name evidence="1" type="ORF">JOE68_005936</name>
</gene>
<accession>A0A8T8I009</accession>
<sequence>MTAAHGTSTCARAMPAGAEVVFDIVTDLDNLSSWLPPGVEVERYGPDLLRLWTHRDEVVERRIAIDWEHLRVTWASEATPTYAGRLRVLRIAPHRSAVDLRLTGPEGLPRHRLDEWADRALTALAALAGAEPRDVAWPATVH</sequence>
<evidence type="ECO:0000313" key="4">
    <source>
        <dbReference type="Proteomes" id="UP001195724"/>
    </source>
</evidence>
<dbReference type="Proteomes" id="UP001195724">
    <property type="component" value="Unassembled WGS sequence"/>
</dbReference>
<dbReference type="InterPro" id="IPR023393">
    <property type="entry name" value="START-like_dom_sf"/>
</dbReference>
<evidence type="ECO:0000313" key="2">
    <source>
        <dbReference type="EMBL" id="QTR03324.1"/>
    </source>
</evidence>
<name>A0A8T8I009_9PSEU</name>
<evidence type="ECO:0000313" key="3">
    <source>
        <dbReference type="Proteomes" id="UP000671828"/>
    </source>
</evidence>
<dbReference type="CDD" id="cd07812">
    <property type="entry name" value="SRPBCC"/>
    <property type="match status" value="1"/>
</dbReference>
<dbReference type="EMBL" id="CP072788">
    <property type="protein sequence ID" value="QTR03324.1"/>
    <property type="molecule type" value="Genomic_DNA"/>
</dbReference>
<protein>
    <submittedName>
        <fullName evidence="2">SRPBCC family protein</fullName>
    </submittedName>
</protein>
<dbReference type="Gene3D" id="3.30.530.20">
    <property type="match status" value="1"/>
</dbReference>
<dbReference type="SUPFAM" id="SSF55961">
    <property type="entry name" value="Bet v1-like"/>
    <property type="match status" value="1"/>
</dbReference>
<keyword evidence="4" id="KW-1185">Reference proteome</keyword>
<reference evidence="2" key="2">
    <citation type="submission" date="2021-04" db="EMBL/GenBank/DDBJ databases">
        <title>Saccharothrix algeriensis WGS.</title>
        <authorList>
            <person name="Stuskova K."/>
            <person name="Hakalova E."/>
            <person name="Tebbal A.B."/>
            <person name="Eichmeier A."/>
        </authorList>
    </citation>
    <scope>NUCLEOTIDE SEQUENCE</scope>
    <source>
        <strain evidence="2">NRRL B-24137</strain>
    </source>
</reference>
<dbReference type="Proteomes" id="UP000671828">
    <property type="component" value="Chromosome"/>
</dbReference>
<dbReference type="AlphaFoldDB" id="A0A8T8I009"/>
<evidence type="ECO:0000313" key="1">
    <source>
        <dbReference type="EMBL" id="MBM7815071.1"/>
    </source>
</evidence>
<proteinExistence type="predicted"/>
<dbReference type="RefSeq" id="WP_204845639.1">
    <property type="nucleotide sequence ID" value="NZ_JAFBCL010000001.1"/>
</dbReference>
<reference evidence="1 4" key="1">
    <citation type="submission" date="2021-01" db="EMBL/GenBank/DDBJ databases">
        <title>Sequencing the genomes of 1000 actinobacteria strains.</title>
        <authorList>
            <person name="Klenk H.-P."/>
        </authorList>
    </citation>
    <scope>NUCLEOTIDE SEQUENCE [LARGE SCALE GENOMIC DNA]</scope>
    <source>
        <strain evidence="1 4">DSM 44581</strain>
    </source>
</reference>
<dbReference type="EMBL" id="JAFBCL010000001">
    <property type="protein sequence ID" value="MBM7815071.1"/>
    <property type="molecule type" value="Genomic_DNA"/>
</dbReference>
<organism evidence="2 3">
    <name type="scientific">Saccharothrix algeriensis</name>
    <dbReference type="NCBI Taxonomy" id="173560"/>
    <lineage>
        <taxon>Bacteria</taxon>
        <taxon>Bacillati</taxon>
        <taxon>Actinomycetota</taxon>
        <taxon>Actinomycetes</taxon>
        <taxon>Pseudonocardiales</taxon>
        <taxon>Pseudonocardiaceae</taxon>
        <taxon>Saccharothrix</taxon>
    </lineage>
</organism>